<evidence type="ECO:0000313" key="1">
    <source>
        <dbReference type="EMBL" id="CAA6828030.1"/>
    </source>
</evidence>
<proteinExistence type="predicted"/>
<organism evidence="1">
    <name type="scientific">uncultured Aureispira sp</name>
    <dbReference type="NCBI Taxonomy" id="1331704"/>
    <lineage>
        <taxon>Bacteria</taxon>
        <taxon>Pseudomonadati</taxon>
        <taxon>Bacteroidota</taxon>
        <taxon>Saprospiria</taxon>
        <taxon>Saprospirales</taxon>
        <taxon>Saprospiraceae</taxon>
        <taxon>Aureispira</taxon>
        <taxon>environmental samples</taxon>
    </lineage>
</organism>
<dbReference type="EMBL" id="CACVAQ010000420">
    <property type="protein sequence ID" value="CAA6828030.1"/>
    <property type="molecule type" value="Genomic_DNA"/>
</dbReference>
<sequence length="265" mass="29649">MDDIIKNQLLLFKEKLISYLARYETSTLSNEEITEQANIKATLERIEMMLASMSRTEALQNEPSSAQKGLIETDPKGWLDVMTDDGQRITISKYTRVTYHGYNSDKTRETFTILDWPNENIEASVSAISASKSRFAATVYQGPGVVTFDLDNNRLKYGNSAWIHTATDINNPISKGSYNLWLPDGVHTYGNPYLGLSNYATVWYRIGAEGSSRYFHVGNVSAGCVTVGEASTGGQDVDKKQWTDIYNYLKTRRSGSKHVGTINII</sequence>
<accession>A0A6S6UIB4</accession>
<gene>
    <name evidence="1" type="ORF">HELGO_WM22064</name>
</gene>
<name>A0A6S6UIB4_9BACT</name>
<evidence type="ECO:0008006" key="2">
    <source>
        <dbReference type="Google" id="ProtNLM"/>
    </source>
</evidence>
<reference evidence="1" key="1">
    <citation type="submission" date="2020-01" db="EMBL/GenBank/DDBJ databases">
        <authorList>
            <person name="Meier V. D."/>
            <person name="Meier V D."/>
        </authorList>
    </citation>
    <scope>NUCLEOTIDE SEQUENCE</scope>
    <source>
        <strain evidence="1">HLG_WM_MAG_10</strain>
    </source>
</reference>
<protein>
    <recommendedName>
        <fullName evidence="2">YkuD domain-containing protein</fullName>
    </recommendedName>
</protein>
<dbReference type="AlphaFoldDB" id="A0A6S6UIB4"/>